<dbReference type="VEuPathDB" id="VectorBase:ISCP_018923"/>
<evidence type="ECO:0000256" key="1">
    <source>
        <dbReference type="SAM" id="SignalP"/>
    </source>
</evidence>
<reference evidence="2" key="1">
    <citation type="journal article" date="2002" name="J. Exp. Biol.">
        <title>Exploring the sialome of the tick Ixodes scapularis.</title>
        <authorList>
            <person name="Valenzuela J.G."/>
            <person name="Francischetti I.M."/>
            <person name="Pham V.M."/>
            <person name="Garfield M.K."/>
            <person name="Mather T.N."/>
            <person name="Ribeiro J.M."/>
        </authorList>
    </citation>
    <scope>NUCLEOTIDE SEQUENCE</scope>
    <source>
        <strain evidence="2">Rhode Island</strain>
        <tissue evidence="2">Salivary gland</tissue>
    </source>
</reference>
<dbReference type="EMBL" id="AF483735">
    <property type="protein sequence ID" value="AAM93657.1"/>
    <property type="molecule type" value="mRNA"/>
</dbReference>
<protein>
    <submittedName>
        <fullName evidence="2">Putative 6.4 kDa secreted protein</fullName>
    </submittedName>
</protein>
<organism evidence="2">
    <name type="scientific">Ixodes scapularis</name>
    <name type="common">Black-legged tick</name>
    <name type="synonym">Deer tick</name>
    <dbReference type="NCBI Taxonomy" id="6945"/>
    <lineage>
        <taxon>Eukaryota</taxon>
        <taxon>Metazoa</taxon>
        <taxon>Ecdysozoa</taxon>
        <taxon>Arthropoda</taxon>
        <taxon>Chelicerata</taxon>
        <taxon>Arachnida</taxon>
        <taxon>Acari</taxon>
        <taxon>Parasitiformes</taxon>
        <taxon>Ixodida</taxon>
        <taxon>Ixodoidea</taxon>
        <taxon>Ixodidae</taxon>
        <taxon>Ixodinae</taxon>
        <taxon>Ixodes</taxon>
    </lineage>
</organism>
<dbReference type="AlphaFoldDB" id="Q8MVA5"/>
<name>Q8MVA5_IXOSC</name>
<accession>Q8MVA5</accession>
<proteinExistence type="evidence at transcript level"/>
<feature type="signal peptide" evidence="1">
    <location>
        <begin position="1"/>
        <end position="17"/>
    </location>
</feature>
<evidence type="ECO:0000313" key="2">
    <source>
        <dbReference type="EMBL" id="AAM93657.1"/>
    </source>
</evidence>
<sequence>MKLVVFAVVLILSAVLSADFSSGFISVCDSYIVQGGDVQCGLRGSYYSTYDPKNCTVICENEQRPELPKRGLLER</sequence>
<feature type="chain" id="PRO_5004314084" evidence="1">
    <location>
        <begin position="18"/>
        <end position="75"/>
    </location>
</feature>
<keyword evidence="1" id="KW-0732">Signal</keyword>